<dbReference type="PROSITE" id="PS50885">
    <property type="entry name" value="HAMP"/>
    <property type="match status" value="1"/>
</dbReference>
<dbReference type="Pfam" id="PF00672">
    <property type="entry name" value="HAMP"/>
    <property type="match status" value="1"/>
</dbReference>
<dbReference type="GO" id="GO:0016301">
    <property type="term" value="F:kinase activity"/>
    <property type="evidence" value="ECO:0007669"/>
    <property type="project" value="UniProtKB-KW"/>
</dbReference>
<dbReference type="PRINTS" id="PR00344">
    <property type="entry name" value="BCTRLSENSOR"/>
</dbReference>
<dbReference type="PROSITE" id="PS50109">
    <property type="entry name" value="HIS_KIN"/>
    <property type="match status" value="1"/>
</dbReference>
<comment type="caution">
    <text evidence="14">The sequence shown here is derived from an EMBL/GenBank/DDBJ whole genome shotgun (WGS) entry which is preliminary data.</text>
</comment>
<evidence type="ECO:0000256" key="11">
    <source>
        <dbReference type="SAM" id="Phobius"/>
    </source>
</evidence>
<evidence type="ECO:0000313" key="15">
    <source>
        <dbReference type="Proteomes" id="UP001566331"/>
    </source>
</evidence>
<evidence type="ECO:0000256" key="4">
    <source>
        <dbReference type="ARBA" id="ARBA00022553"/>
    </source>
</evidence>
<evidence type="ECO:0000313" key="14">
    <source>
        <dbReference type="EMBL" id="MEZ0475800.1"/>
    </source>
</evidence>
<evidence type="ECO:0000256" key="10">
    <source>
        <dbReference type="ARBA" id="ARBA00023136"/>
    </source>
</evidence>
<comment type="catalytic activity">
    <reaction evidence="1">
        <text>ATP + protein L-histidine = ADP + protein N-phospho-L-histidine.</text>
        <dbReference type="EC" id="2.7.13.3"/>
    </reaction>
</comment>
<dbReference type="SMART" id="SM00388">
    <property type="entry name" value="HisKA"/>
    <property type="match status" value="1"/>
</dbReference>
<evidence type="ECO:0000259" key="13">
    <source>
        <dbReference type="PROSITE" id="PS50885"/>
    </source>
</evidence>
<dbReference type="Proteomes" id="UP001566331">
    <property type="component" value="Unassembled WGS sequence"/>
</dbReference>
<dbReference type="CDD" id="cd00082">
    <property type="entry name" value="HisKA"/>
    <property type="match status" value="1"/>
</dbReference>
<evidence type="ECO:0000256" key="8">
    <source>
        <dbReference type="ARBA" id="ARBA00022989"/>
    </source>
</evidence>
<evidence type="ECO:0000256" key="9">
    <source>
        <dbReference type="ARBA" id="ARBA00023012"/>
    </source>
</evidence>
<dbReference type="EC" id="2.7.13.3" evidence="3"/>
<dbReference type="InterPro" id="IPR003661">
    <property type="entry name" value="HisK_dim/P_dom"/>
</dbReference>
<evidence type="ECO:0000256" key="2">
    <source>
        <dbReference type="ARBA" id="ARBA00004370"/>
    </source>
</evidence>
<keyword evidence="7 14" id="KW-0418">Kinase</keyword>
<dbReference type="InterPro" id="IPR003594">
    <property type="entry name" value="HATPase_dom"/>
</dbReference>
<gene>
    <name evidence="14" type="ORF">AB6713_14435</name>
</gene>
<dbReference type="InterPro" id="IPR003660">
    <property type="entry name" value="HAMP_dom"/>
</dbReference>
<sequence>MSFVKPAVPNSLSLRVLLAYVVGVTLSILLTILVALVLTTYRSDLLLKADLTEYTRDLVGAVRFDGMGVPDGLAASEDDDRWIYESLKEETAYRVLDESGRPVLTSAAGEGFWSPAESRQLVPGSFNFERGGVRMHSVIEPFEHGGRTWYFQFAASTRIMGFIYQEFTLPFIGAGVVIFSVVLLVVFGICAYVTLGYTLGPLRKLSESATSISPRTLHARLRTEAVPSEIAPLVHSFNRALDRLEHGYRVQQEFLATAAHELKTPLALIRAQVELREEGEDRDSLLGDVEHMTRQVQQLLLLAEASEVQNYGFAIIDVQEVAQDVVAHLQRMAEAAHVHVTFSGSASVARWQADRGALFTLLKNLLENAIQHAPRGTEVRVEVDAATVTVRDSGPGVDPQQLSQMFSRFWRGAHRRDQGAGLGLAICREIALAHGWGLSAHRADPGLLLRLSVRMGSSGLAKVASEEPSHHGDIH</sequence>
<comment type="subcellular location">
    <subcellularLocation>
        <location evidence="2">Membrane</location>
    </subcellularLocation>
</comment>
<keyword evidence="10 11" id="KW-0472">Membrane</keyword>
<reference evidence="14 15" key="1">
    <citation type="submission" date="2024-07" db="EMBL/GenBank/DDBJ databases">
        <title>Luteimonas salilacus sp. nov., isolated from the shore soil of Salt Lake in Tibet of China.</title>
        <authorList>
            <person name="Zhang X."/>
            <person name="Li A."/>
        </authorList>
    </citation>
    <scope>NUCLEOTIDE SEQUENCE [LARGE SCALE GENOMIC DNA]</scope>
    <source>
        <strain evidence="14 15">B3-2-R+30</strain>
    </source>
</reference>
<name>A0ABV4HST8_9GAMM</name>
<organism evidence="14 15">
    <name type="scientific">Luteimonas salinilitoris</name>
    <dbReference type="NCBI Taxonomy" id="3237697"/>
    <lineage>
        <taxon>Bacteria</taxon>
        <taxon>Pseudomonadati</taxon>
        <taxon>Pseudomonadota</taxon>
        <taxon>Gammaproteobacteria</taxon>
        <taxon>Lysobacterales</taxon>
        <taxon>Lysobacteraceae</taxon>
        <taxon>Luteimonas</taxon>
    </lineage>
</organism>
<dbReference type="SUPFAM" id="SSF55874">
    <property type="entry name" value="ATPase domain of HSP90 chaperone/DNA topoisomerase II/histidine kinase"/>
    <property type="match status" value="1"/>
</dbReference>
<keyword evidence="15" id="KW-1185">Reference proteome</keyword>
<dbReference type="InterPro" id="IPR005467">
    <property type="entry name" value="His_kinase_dom"/>
</dbReference>
<evidence type="ECO:0000259" key="12">
    <source>
        <dbReference type="PROSITE" id="PS50109"/>
    </source>
</evidence>
<dbReference type="Gene3D" id="1.10.287.130">
    <property type="match status" value="1"/>
</dbReference>
<dbReference type="InterPro" id="IPR050428">
    <property type="entry name" value="TCS_sensor_his_kinase"/>
</dbReference>
<feature type="transmembrane region" description="Helical" evidence="11">
    <location>
        <begin position="167"/>
        <end position="195"/>
    </location>
</feature>
<dbReference type="Pfam" id="PF00512">
    <property type="entry name" value="HisKA"/>
    <property type="match status" value="1"/>
</dbReference>
<dbReference type="InterPro" id="IPR004358">
    <property type="entry name" value="Sig_transdc_His_kin-like_C"/>
</dbReference>
<dbReference type="SMART" id="SM00387">
    <property type="entry name" value="HATPase_c"/>
    <property type="match status" value="1"/>
</dbReference>
<evidence type="ECO:0000256" key="1">
    <source>
        <dbReference type="ARBA" id="ARBA00000085"/>
    </source>
</evidence>
<keyword evidence="9" id="KW-0902">Two-component regulatory system</keyword>
<protein>
    <recommendedName>
        <fullName evidence="3">histidine kinase</fullName>
        <ecNumber evidence="3">2.7.13.3</ecNumber>
    </recommendedName>
</protein>
<keyword evidence="6 11" id="KW-0812">Transmembrane</keyword>
<dbReference type="Gene3D" id="3.30.565.10">
    <property type="entry name" value="Histidine kinase-like ATPase, C-terminal domain"/>
    <property type="match status" value="1"/>
</dbReference>
<evidence type="ECO:0000256" key="7">
    <source>
        <dbReference type="ARBA" id="ARBA00022777"/>
    </source>
</evidence>
<dbReference type="InterPro" id="IPR036097">
    <property type="entry name" value="HisK_dim/P_sf"/>
</dbReference>
<keyword evidence="5" id="KW-0808">Transferase</keyword>
<feature type="domain" description="HAMP" evidence="13">
    <location>
        <begin position="196"/>
        <end position="249"/>
    </location>
</feature>
<accession>A0ABV4HST8</accession>
<dbReference type="InterPro" id="IPR036890">
    <property type="entry name" value="HATPase_C_sf"/>
</dbReference>
<keyword evidence="4" id="KW-0597">Phosphoprotein</keyword>
<evidence type="ECO:0000256" key="3">
    <source>
        <dbReference type="ARBA" id="ARBA00012438"/>
    </source>
</evidence>
<dbReference type="EMBL" id="JBFWIC010000022">
    <property type="protein sequence ID" value="MEZ0475800.1"/>
    <property type="molecule type" value="Genomic_DNA"/>
</dbReference>
<dbReference type="SMART" id="SM00304">
    <property type="entry name" value="HAMP"/>
    <property type="match status" value="1"/>
</dbReference>
<evidence type="ECO:0000256" key="5">
    <source>
        <dbReference type="ARBA" id="ARBA00022679"/>
    </source>
</evidence>
<feature type="transmembrane region" description="Helical" evidence="11">
    <location>
        <begin position="12"/>
        <end position="38"/>
    </location>
</feature>
<keyword evidence="8 11" id="KW-1133">Transmembrane helix</keyword>
<dbReference type="PANTHER" id="PTHR45436">
    <property type="entry name" value="SENSOR HISTIDINE KINASE YKOH"/>
    <property type="match status" value="1"/>
</dbReference>
<dbReference type="SUPFAM" id="SSF47384">
    <property type="entry name" value="Homodimeric domain of signal transducing histidine kinase"/>
    <property type="match status" value="1"/>
</dbReference>
<feature type="domain" description="Histidine kinase" evidence="12">
    <location>
        <begin position="257"/>
        <end position="457"/>
    </location>
</feature>
<dbReference type="RefSeq" id="WP_370565349.1">
    <property type="nucleotide sequence ID" value="NZ_JBFWIB010000015.1"/>
</dbReference>
<evidence type="ECO:0000256" key="6">
    <source>
        <dbReference type="ARBA" id="ARBA00022692"/>
    </source>
</evidence>
<dbReference type="PANTHER" id="PTHR45436:SF5">
    <property type="entry name" value="SENSOR HISTIDINE KINASE TRCS"/>
    <property type="match status" value="1"/>
</dbReference>
<proteinExistence type="predicted"/>
<dbReference type="Pfam" id="PF02518">
    <property type="entry name" value="HATPase_c"/>
    <property type="match status" value="1"/>
</dbReference>
<dbReference type="CDD" id="cd06225">
    <property type="entry name" value="HAMP"/>
    <property type="match status" value="1"/>
</dbReference>